<feature type="transmembrane region" description="Helical" evidence="8">
    <location>
        <begin position="92"/>
        <end position="113"/>
    </location>
</feature>
<dbReference type="InterPro" id="IPR002524">
    <property type="entry name" value="Cation_efflux"/>
</dbReference>
<evidence type="ECO:0000256" key="6">
    <source>
        <dbReference type="ARBA" id="ARBA00023136"/>
    </source>
</evidence>
<protein>
    <submittedName>
        <fullName evidence="10">CDF family iron/cobalt efflux transporter AitP</fullName>
    </submittedName>
</protein>
<dbReference type="PANTHER" id="PTHR45755:SF4">
    <property type="entry name" value="ZINC TRANSPORTER 7"/>
    <property type="match status" value="1"/>
</dbReference>
<feature type="domain" description="Cation efflux protein transmembrane" evidence="9">
    <location>
        <begin position="29"/>
        <end position="268"/>
    </location>
</feature>
<keyword evidence="4 8" id="KW-1133">Transmembrane helix</keyword>
<dbReference type="Proteomes" id="UP001501671">
    <property type="component" value="Unassembled WGS sequence"/>
</dbReference>
<comment type="subcellular location">
    <subcellularLocation>
        <location evidence="1">Membrane</location>
        <topology evidence="1">Multi-pass membrane protein</topology>
    </subcellularLocation>
</comment>
<keyword evidence="6 8" id="KW-0472">Membrane</keyword>
<dbReference type="RefSeq" id="WP_345247361.1">
    <property type="nucleotide sequence ID" value="NZ_BAABFO010000004.1"/>
</dbReference>
<feature type="region of interest" description="Disordered" evidence="7">
    <location>
        <begin position="156"/>
        <end position="201"/>
    </location>
</feature>
<dbReference type="SUPFAM" id="SSF161111">
    <property type="entry name" value="Cation efflux protein transmembrane domain-like"/>
    <property type="match status" value="1"/>
</dbReference>
<feature type="compositionally biased region" description="Basic residues" evidence="7">
    <location>
        <begin position="173"/>
        <end position="185"/>
    </location>
</feature>
<dbReference type="NCBIfam" id="TIGR01297">
    <property type="entry name" value="CDF"/>
    <property type="match status" value="1"/>
</dbReference>
<sequence length="356" mass="38021">MHTHDLSSWTHSHVFDGGNRAAERGTRLVMLITAVMMVAEIVAGLAFNSMALLADGWHMSSHALAIGLSAFAYAAARRYAHDRRFAFGTWKIEVLAGFASAVFLLGIAALMAFGSAERLLAPQAIHYPEAMAVTLLGLVVNLGCAFILGDAHGHGHGHHHGHAHPHGHEKAHGHAGGHAHGHGHARGHDHANAHGHEHGHGAAHDLNLRSAYLHVLADAATSVLAALALAGGWLLGWRWLDPVMGLVGAALVGTWAYGLLRQTGTVLLDREMDHPVVDEIREVLEPFVQGPDGTRVADLHVWRVGKEQFACIVSLVTHDTTLTPARIRQALSVHEELVHVTVEISLCPDAAPARAA</sequence>
<feature type="transmembrane region" description="Helical" evidence="8">
    <location>
        <begin position="215"/>
        <end position="236"/>
    </location>
</feature>
<dbReference type="InterPro" id="IPR058533">
    <property type="entry name" value="Cation_efflux_TM"/>
</dbReference>
<keyword evidence="11" id="KW-1185">Reference proteome</keyword>
<evidence type="ECO:0000256" key="7">
    <source>
        <dbReference type="SAM" id="MobiDB-lite"/>
    </source>
</evidence>
<accession>A0ABP8GNE6</accession>
<keyword evidence="2" id="KW-0813">Transport</keyword>
<keyword evidence="3 8" id="KW-0812">Transmembrane</keyword>
<name>A0ABP8GNE6_9BURK</name>
<proteinExistence type="predicted"/>
<keyword evidence="5" id="KW-0406">Ion transport</keyword>
<dbReference type="InterPro" id="IPR045316">
    <property type="entry name" value="Msc2-like"/>
</dbReference>
<comment type="caution">
    <text evidence="10">The sequence shown here is derived from an EMBL/GenBank/DDBJ whole genome shotgun (WGS) entry which is preliminary data.</text>
</comment>
<dbReference type="Gene3D" id="1.20.1510.10">
    <property type="entry name" value="Cation efflux protein transmembrane domain"/>
    <property type="match status" value="1"/>
</dbReference>
<feature type="transmembrane region" description="Helical" evidence="8">
    <location>
        <begin position="59"/>
        <end position="80"/>
    </location>
</feature>
<evidence type="ECO:0000256" key="2">
    <source>
        <dbReference type="ARBA" id="ARBA00022448"/>
    </source>
</evidence>
<evidence type="ECO:0000256" key="4">
    <source>
        <dbReference type="ARBA" id="ARBA00022989"/>
    </source>
</evidence>
<evidence type="ECO:0000259" key="9">
    <source>
        <dbReference type="Pfam" id="PF01545"/>
    </source>
</evidence>
<evidence type="ECO:0000256" key="3">
    <source>
        <dbReference type="ARBA" id="ARBA00022692"/>
    </source>
</evidence>
<evidence type="ECO:0000313" key="10">
    <source>
        <dbReference type="EMBL" id="GAA4327542.1"/>
    </source>
</evidence>
<evidence type="ECO:0000256" key="5">
    <source>
        <dbReference type="ARBA" id="ARBA00023065"/>
    </source>
</evidence>
<feature type="compositionally biased region" description="Basic residues" evidence="7">
    <location>
        <begin position="156"/>
        <end position="165"/>
    </location>
</feature>
<feature type="compositionally biased region" description="Basic and acidic residues" evidence="7">
    <location>
        <begin position="186"/>
        <end position="201"/>
    </location>
</feature>
<evidence type="ECO:0000313" key="11">
    <source>
        <dbReference type="Proteomes" id="UP001501671"/>
    </source>
</evidence>
<organism evidence="10 11">
    <name type="scientific">Pigmentiphaga soli</name>
    <dbReference type="NCBI Taxonomy" id="1007095"/>
    <lineage>
        <taxon>Bacteria</taxon>
        <taxon>Pseudomonadati</taxon>
        <taxon>Pseudomonadota</taxon>
        <taxon>Betaproteobacteria</taxon>
        <taxon>Burkholderiales</taxon>
        <taxon>Alcaligenaceae</taxon>
        <taxon>Pigmentiphaga</taxon>
    </lineage>
</organism>
<evidence type="ECO:0000256" key="8">
    <source>
        <dbReference type="SAM" id="Phobius"/>
    </source>
</evidence>
<feature type="transmembrane region" description="Helical" evidence="8">
    <location>
        <begin position="125"/>
        <end position="148"/>
    </location>
</feature>
<dbReference type="PANTHER" id="PTHR45755">
    <property type="match status" value="1"/>
</dbReference>
<dbReference type="Pfam" id="PF01545">
    <property type="entry name" value="Cation_efflux"/>
    <property type="match status" value="1"/>
</dbReference>
<evidence type="ECO:0000256" key="1">
    <source>
        <dbReference type="ARBA" id="ARBA00004141"/>
    </source>
</evidence>
<dbReference type="InterPro" id="IPR027469">
    <property type="entry name" value="Cation_efflux_TMD_sf"/>
</dbReference>
<reference evidence="11" key="1">
    <citation type="journal article" date="2019" name="Int. J. Syst. Evol. Microbiol.">
        <title>The Global Catalogue of Microorganisms (GCM) 10K type strain sequencing project: providing services to taxonomists for standard genome sequencing and annotation.</title>
        <authorList>
            <consortium name="The Broad Institute Genomics Platform"/>
            <consortium name="The Broad Institute Genome Sequencing Center for Infectious Disease"/>
            <person name="Wu L."/>
            <person name="Ma J."/>
        </authorList>
    </citation>
    <scope>NUCLEOTIDE SEQUENCE [LARGE SCALE GENOMIC DNA]</scope>
    <source>
        <strain evidence="11">JCM 17666</strain>
    </source>
</reference>
<gene>
    <name evidence="10" type="primary">aitP</name>
    <name evidence="10" type="ORF">GCM10023144_12230</name>
</gene>
<dbReference type="EMBL" id="BAABFO010000004">
    <property type="protein sequence ID" value="GAA4327542.1"/>
    <property type="molecule type" value="Genomic_DNA"/>
</dbReference>
<feature type="transmembrane region" description="Helical" evidence="8">
    <location>
        <begin position="242"/>
        <end position="260"/>
    </location>
</feature>
<feature type="transmembrane region" description="Helical" evidence="8">
    <location>
        <begin position="28"/>
        <end position="47"/>
    </location>
</feature>